<organism evidence="2 3">
    <name type="scientific">Eumeta variegata</name>
    <name type="common">Bagworm moth</name>
    <name type="synonym">Eumeta japonica</name>
    <dbReference type="NCBI Taxonomy" id="151549"/>
    <lineage>
        <taxon>Eukaryota</taxon>
        <taxon>Metazoa</taxon>
        <taxon>Ecdysozoa</taxon>
        <taxon>Arthropoda</taxon>
        <taxon>Hexapoda</taxon>
        <taxon>Insecta</taxon>
        <taxon>Pterygota</taxon>
        <taxon>Neoptera</taxon>
        <taxon>Endopterygota</taxon>
        <taxon>Lepidoptera</taxon>
        <taxon>Glossata</taxon>
        <taxon>Ditrysia</taxon>
        <taxon>Tineoidea</taxon>
        <taxon>Psychidae</taxon>
        <taxon>Oiketicinae</taxon>
        <taxon>Eumeta</taxon>
    </lineage>
</organism>
<dbReference type="EMBL" id="BGZK01000586">
    <property type="protein sequence ID" value="GBP51659.1"/>
    <property type="molecule type" value="Genomic_DNA"/>
</dbReference>
<dbReference type="Proteomes" id="UP000299102">
    <property type="component" value="Unassembled WGS sequence"/>
</dbReference>
<proteinExistence type="predicted"/>
<dbReference type="PANTHER" id="PTHR10492">
    <property type="match status" value="1"/>
</dbReference>
<dbReference type="PANTHER" id="PTHR10492:SF57">
    <property type="entry name" value="ATP-DEPENDENT DNA HELICASE"/>
    <property type="match status" value="1"/>
</dbReference>
<evidence type="ECO:0000259" key="1">
    <source>
        <dbReference type="Pfam" id="PF21530"/>
    </source>
</evidence>
<accession>A0A4C1WMX9</accession>
<dbReference type="AlphaFoldDB" id="A0A4C1WMX9"/>
<keyword evidence="3" id="KW-1185">Reference proteome</keyword>
<dbReference type="Pfam" id="PF21530">
    <property type="entry name" value="Pif1_2B_dom"/>
    <property type="match status" value="1"/>
</dbReference>
<comment type="caution">
    <text evidence="2">The sequence shown here is derived from an EMBL/GenBank/DDBJ whole genome shotgun (WGS) entry which is preliminary data.</text>
</comment>
<sequence>MVMSQLIPRSNLIKLATDFCHFTDSRQELIQRVFPDTEQHFSNHNWPSERAILAAKNKDADDLNAIIQNFLPGELFSYKSVDTVTNQDDVVNYPTEFLNSLELPGLPPHNLKLRVGSVVIMLQNINSPTVQWNKTGCE</sequence>
<evidence type="ECO:0000313" key="3">
    <source>
        <dbReference type="Proteomes" id="UP000299102"/>
    </source>
</evidence>
<dbReference type="STRING" id="151549.A0A4C1WMX9"/>
<name>A0A4C1WMX9_EUMVA</name>
<dbReference type="OrthoDB" id="272985at2759"/>
<reference evidence="2 3" key="1">
    <citation type="journal article" date="2019" name="Commun. Biol.">
        <title>The bagworm genome reveals a unique fibroin gene that provides high tensile strength.</title>
        <authorList>
            <person name="Kono N."/>
            <person name="Nakamura H."/>
            <person name="Ohtoshi R."/>
            <person name="Tomita M."/>
            <person name="Numata K."/>
            <person name="Arakawa K."/>
        </authorList>
    </citation>
    <scope>NUCLEOTIDE SEQUENCE [LARGE SCALE GENOMIC DNA]</scope>
</reference>
<feature type="domain" description="DNA helicase Pif1-like 2B" evidence="1">
    <location>
        <begin position="96"/>
        <end position="127"/>
    </location>
</feature>
<gene>
    <name evidence="2" type="ORF">EVAR_48282_1</name>
</gene>
<evidence type="ECO:0000313" key="2">
    <source>
        <dbReference type="EMBL" id="GBP51659.1"/>
    </source>
</evidence>
<protein>
    <recommendedName>
        <fullName evidence="1">DNA helicase Pif1-like 2B domain-containing protein</fullName>
    </recommendedName>
</protein>
<dbReference type="InterPro" id="IPR049163">
    <property type="entry name" value="Pif1-like_2B_dom"/>
</dbReference>